<dbReference type="InterPro" id="IPR036570">
    <property type="entry name" value="HORMA_dom_sf"/>
</dbReference>
<reference evidence="2 3" key="1">
    <citation type="journal article" date="2019" name="PLoS Biol.">
        <title>Sex chromosomes control vertical transmission of feminizing Wolbachia symbionts in an isopod.</title>
        <authorList>
            <person name="Becking T."/>
            <person name="Chebbi M.A."/>
            <person name="Giraud I."/>
            <person name="Moumen B."/>
            <person name="Laverre T."/>
            <person name="Caubet Y."/>
            <person name="Peccoud J."/>
            <person name="Gilbert C."/>
            <person name="Cordaux R."/>
        </authorList>
    </citation>
    <scope>NUCLEOTIDE SEQUENCE [LARGE SCALE GENOMIC DNA]</scope>
    <source>
        <strain evidence="2">ANa2</strain>
        <tissue evidence="2">Whole body excluding digestive tract and cuticle</tissue>
    </source>
</reference>
<name>A0A5N5SZ25_9CRUS</name>
<dbReference type="PANTHER" id="PTHR11842:SF10">
    <property type="entry name" value="MITOTIC SPINDLE ASSEMBLY CHECKPOINT PROTEIN MAD2B"/>
    <property type="match status" value="1"/>
</dbReference>
<dbReference type="SUPFAM" id="SSF56019">
    <property type="entry name" value="The spindle assembly checkpoint protein mad2"/>
    <property type="match status" value="1"/>
</dbReference>
<evidence type="ECO:0000259" key="1">
    <source>
        <dbReference type="PROSITE" id="PS50815"/>
    </source>
</evidence>
<dbReference type="Gene3D" id="3.30.900.10">
    <property type="entry name" value="HORMA domain"/>
    <property type="match status" value="1"/>
</dbReference>
<dbReference type="Proteomes" id="UP000326759">
    <property type="component" value="Unassembled WGS sequence"/>
</dbReference>
<keyword evidence="3" id="KW-1185">Reference proteome</keyword>
<sequence>QHLIEINDNENCLLMIYIFKPSFHYHVKEKILVSSDILCELLEVSINLILYTREVYPSRIFRRRKKYNIPVQMCVYPELSNYISDCIGSVKPILEKGEIEKLIIALLSKDRVVEKFVFDIKQEPVRPFDVKYGINTTFSIQIQVPEDYKQDVDMVMYFKHFLGLL</sequence>
<dbReference type="PANTHER" id="PTHR11842">
    <property type="entry name" value="MITOTIC SPINDLE ASSEMBLY CHECKPOINT PROTEIN MAD2"/>
    <property type="match status" value="1"/>
</dbReference>
<proteinExistence type="predicted"/>
<feature type="non-terminal residue" evidence="2">
    <location>
        <position position="1"/>
    </location>
</feature>
<dbReference type="OrthoDB" id="6348539at2759"/>
<dbReference type="PROSITE" id="PS50815">
    <property type="entry name" value="HORMA"/>
    <property type="match status" value="1"/>
</dbReference>
<evidence type="ECO:0000313" key="3">
    <source>
        <dbReference type="Proteomes" id="UP000326759"/>
    </source>
</evidence>
<feature type="domain" description="HORMA" evidence="1">
    <location>
        <begin position="32"/>
        <end position="165"/>
    </location>
</feature>
<dbReference type="InterPro" id="IPR045091">
    <property type="entry name" value="Mad2-like"/>
</dbReference>
<dbReference type="AlphaFoldDB" id="A0A5N5SZ25"/>
<protein>
    <submittedName>
        <fullName evidence="2">Mitotic spindle assembly checkpoint protein MAD2B</fullName>
    </submittedName>
</protein>
<gene>
    <name evidence="2" type="ORF">Anas_13490</name>
</gene>
<dbReference type="GO" id="GO:0016035">
    <property type="term" value="C:zeta DNA polymerase complex"/>
    <property type="evidence" value="ECO:0007669"/>
    <property type="project" value="TreeGrafter"/>
</dbReference>
<comment type="caution">
    <text evidence="2">The sequence shown here is derived from an EMBL/GenBank/DDBJ whole genome shotgun (WGS) entry which is preliminary data.</text>
</comment>
<organism evidence="2 3">
    <name type="scientific">Armadillidium nasatum</name>
    <dbReference type="NCBI Taxonomy" id="96803"/>
    <lineage>
        <taxon>Eukaryota</taxon>
        <taxon>Metazoa</taxon>
        <taxon>Ecdysozoa</taxon>
        <taxon>Arthropoda</taxon>
        <taxon>Crustacea</taxon>
        <taxon>Multicrustacea</taxon>
        <taxon>Malacostraca</taxon>
        <taxon>Eumalacostraca</taxon>
        <taxon>Peracarida</taxon>
        <taxon>Isopoda</taxon>
        <taxon>Oniscidea</taxon>
        <taxon>Crinocheta</taxon>
        <taxon>Armadillidiidae</taxon>
        <taxon>Armadillidium</taxon>
    </lineage>
</organism>
<accession>A0A5N5SZ25</accession>
<dbReference type="InterPro" id="IPR003511">
    <property type="entry name" value="HORMA_dom"/>
</dbReference>
<evidence type="ECO:0000313" key="2">
    <source>
        <dbReference type="EMBL" id="KAB7498959.1"/>
    </source>
</evidence>
<dbReference type="Pfam" id="PF02301">
    <property type="entry name" value="HORMA"/>
    <property type="match status" value="1"/>
</dbReference>
<dbReference type="EMBL" id="SEYY01018818">
    <property type="protein sequence ID" value="KAB7498959.1"/>
    <property type="molecule type" value="Genomic_DNA"/>
</dbReference>